<dbReference type="PROSITE" id="PS50050">
    <property type="entry name" value="TNFR_NGFR_2"/>
    <property type="match status" value="1"/>
</dbReference>
<dbReference type="SUPFAM" id="SSF57586">
    <property type="entry name" value="TNF receptor-like"/>
    <property type="match status" value="2"/>
</dbReference>
<dbReference type="GO" id="GO:0005576">
    <property type="term" value="C:extracellular region"/>
    <property type="evidence" value="ECO:0007669"/>
    <property type="project" value="UniProtKB-SubCell"/>
</dbReference>
<dbReference type="PRINTS" id="PR01975">
    <property type="entry name" value="TNFACTORR11B"/>
</dbReference>
<dbReference type="InterPro" id="IPR017371">
    <property type="entry name" value="TNFR_11B"/>
</dbReference>
<dbReference type="Proteomes" id="UP000829720">
    <property type="component" value="Unassembled WGS sequence"/>
</dbReference>
<name>A0A8T3E1M5_9TELE</name>
<keyword evidence="4 9" id="KW-0732">Signal</keyword>
<reference evidence="11" key="1">
    <citation type="submission" date="2021-01" db="EMBL/GenBank/DDBJ databases">
        <authorList>
            <person name="Zahm M."/>
            <person name="Roques C."/>
            <person name="Cabau C."/>
            <person name="Klopp C."/>
            <person name="Donnadieu C."/>
            <person name="Jouanno E."/>
            <person name="Lampietro C."/>
            <person name="Louis A."/>
            <person name="Herpin A."/>
            <person name="Echchiki A."/>
            <person name="Berthelot C."/>
            <person name="Parey E."/>
            <person name="Roest-Crollius H."/>
            <person name="Braasch I."/>
            <person name="Postlethwait J."/>
            <person name="Bobe J."/>
            <person name="Montfort J."/>
            <person name="Bouchez O."/>
            <person name="Begum T."/>
            <person name="Mejri S."/>
            <person name="Adams A."/>
            <person name="Chen W.-J."/>
            <person name="Guiguen Y."/>
        </authorList>
    </citation>
    <scope>NUCLEOTIDE SEQUENCE</scope>
    <source>
        <tissue evidence="11">Blood</tissue>
    </source>
</reference>
<comment type="caution">
    <text evidence="11">The sequence shown here is derived from an EMBL/GenBank/DDBJ whole genome shotgun (WGS) entry which is preliminary data.</text>
</comment>
<dbReference type="InterPro" id="IPR057633">
    <property type="entry name" value="Death_TNF11B"/>
</dbReference>
<evidence type="ECO:0000256" key="1">
    <source>
        <dbReference type="ARBA" id="ARBA00004613"/>
    </source>
</evidence>
<dbReference type="Gene3D" id="2.10.50.10">
    <property type="entry name" value="Tumor Necrosis Factor Receptor, subunit A, domain 2"/>
    <property type="match status" value="3"/>
</dbReference>
<feature type="disulfide bond" evidence="8">
    <location>
        <begin position="60"/>
        <end position="75"/>
    </location>
</feature>
<comment type="caution">
    <text evidence="8">Lacks conserved residue(s) required for the propagation of feature annotation.</text>
</comment>
<evidence type="ECO:0000256" key="6">
    <source>
        <dbReference type="ARBA" id="ARBA00023157"/>
    </source>
</evidence>
<dbReference type="InterPro" id="IPR052459">
    <property type="entry name" value="TNFRSF_decoy_receptor"/>
</dbReference>
<evidence type="ECO:0000256" key="8">
    <source>
        <dbReference type="PROSITE-ProRule" id="PRU00206"/>
    </source>
</evidence>
<evidence type="ECO:0000256" key="7">
    <source>
        <dbReference type="ARBA" id="ARBA00023180"/>
    </source>
</evidence>
<evidence type="ECO:0000256" key="4">
    <source>
        <dbReference type="ARBA" id="ARBA00022729"/>
    </source>
</evidence>
<evidence type="ECO:0000313" key="12">
    <source>
        <dbReference type="Proteomes" id="UP000829720"/>
    </source>
</evidence>
<keyword evidence="7" id="KW-0325">Glycoprotein</keyword>
<organism evidence="11 12">
    <name type="scientific">Albula goreensis</name>
    <dbReference type="NCBI Taxonomy" id="1534307"/>
    <lineage>
        <taxon>Eukaryota</taxon>
        <taxon>Metazoa</taxon>
        <taxon>Chordata</taxon>
        <taxon>Craniata</taxon>
        <taxon>Vertebrata</taxon>
        <taxon>Euteleostomi</taxon>
        <taxon>Actinopterygii</taxon>
        <taxon>Neopterygii</taxon>
        <taxon>Teleostei</taxon>
        <taxon>Albuliformes</taxon>
        <taxon>Albulidae</taxon>
        <taxon>Albula</taxon>
    </lineage>
</organism>
<dbReference type="GO" id="GO:0006915">
    <property type="term" value="P:apoptotic process"/>
    <property type="evidence" value="ECO:0007669"/>
    <property type="project" value="UniProtKB-KW"/>
</dbReference>
<evidence type="ECO:0000259" key="10">
    <source>
        <dbReference type="PROSITE" id="PS50050"/>
    </source>
</evidence>
<keyword evidence="5" id="KW-0677">Repeat</keyword>
<dbReference type="PANTHER" id="PTHR23097:SF90">
    <property type="entry name" value="TUMOR NECROSIS FACTOR RECEPTOR SUPERFAMILY MEMBER 11B"/>
    <property type="match status" value="1"/>
</dbReference>
<dbReference type="Pfam" id="PF00020">
    <property type="entry name" value="TNFR_c6"/>
    <property type="match status" value="3"/>
</dbReference>
<keyword evidence="2" id="KW-0964">Secreted</keyword>
<dbReference type="CDD" id="cd00185">
    <property type="entry name" value="TNFRSF"/>
    <property type="match status" value="1"/>
</dbReference>
<evidence type="ECO:0000256" key="5">
    <source>
        <dbReference type="ARBA" id="ARBA00022737"/>
    </source>
</evidence>
<feature type="chain" id="PRO_5035801606" description="TNFR-Cys domain-containing protein" evidence="9">
    <location>
        <begin position="16"/>
        <end position="402"/>
    </location>
</feature>
<feature type="domain" description="TNFR-Cys" evidence="10">
    <location>
        <begin position="59"/>
        <end position="100"/>
    </location>
</feature>
<protein>
    <recommendedName>
        <fullName evidence="10">TNFR-Cys domain-containing protein</fullName>
    </recommendedName>
</protein>
<dbReference type="InterPro" id="IPR001368">
    <property type="entry name" value="TNFR/NGFR_Cys_rich_reg"/>
</dbReference>
<sequence length="402" mass="45372">MKLYLLFAISLGVTAREVYPPTYQHCDPVTSEVYLCEQCPPGTAVHQHCGRDAPTVCVPCPEGHFSDHWHWGSACRPCTSICKEKQLVLKECNQTHDRLCSCAKGYHLEVEFCVKHTVCPPGFGAVKLGSPKRDTECKRCAKGYFSGTFSASEPCFPHKDCSRLGMRTIRPGTAEKDSVCEKKGGSLSPECFQHHSQCHPEIRLCEEVILQFLSSLRFLSAVSMNAVLYSLPGREVDTTSFERVKKTCDHNQQILQLLRLWIERNRDHGRLFGITQGVSQCERTVAQRPGLRTLTLSDLRLVTDSLPGVKVNEEAIQAVVDSCQSQQYLLKLLHLWKAQNGEQDLAKGLAHSLRELRTKGASRQLLRNMRRLSTIFSASSIRKLYKKIFLRLMLDKCFKSKS</sequence>
<dbReference type="OrthoDB" id="8710478at2759"/>
<keyword evidence="3" id="KW-0053">Apoptosis</keyword>
<feature type="repeat" description="TNFR-Cys" evidence="8">
    <location>
        <begin position="59"/>
        <end position="100"/>
    </location>
</feature>
<proteinExistence type="predicted"/>
<dbReference type="AlphaFoldDB" id="A0A8T3E1M5"/>
<dbReference type="SMART" id="SM00208">
    <property type="entry name" value="TNFR"/>
    <property type="match status" value="4"/>
</dbReference>
<accession>A0A8T3E1M5</accession>
<keyword evidence="12" id="KW-1185">Reference proteome</keyword>
<gene>
    <name evidence="11" type="ORF">AGOR_G00039330</name>
</gene>
<evidence type="ECO:0000256" key="2">
    <source>
        <dbReference type="ARBA" id="ARBA00022525"/>
    </source>
</evidence>
<dbReference type="PANTHER" id="PTHR23097">
    <property type="entry name" value="TUMOR NECROSIS FACTOR RECEPTOR SUPERFAMILY MEMBER"/>
    <property type="match status" value="1"/>
</dbReference>
<evidence type="ECO:0000313" key="11">
    <source>
        <dbReference type="EMBL" id="KAI1901914.1"/>
    </source>
</evidence>
<dbReference type="EMBL" id="JAERUA010000003">
    <property type="protein sequence ID" value="KAI1901914.1"/>
    <property type="molecule type" value="Genomic_DNA"/>
</dbReference>
<feature type="signal peptide" evidence="9">
    <location>
        <begin position="1"/>
        <end position="15"/>
    </location>
</feature>
<dbReference type="Pfam" id="PF23630">
    <property type="entry name" value="Death_TNFRSF11B"/>
    <property type="match status" value="2"/>
</dbReference>
<feature type="disulfide bond" evidence="8">
    <location>
        <begin position="82"/>
        <end position="100"/>
    </location>
</feature>
<keyword evidence="6 8" id="KW-1015">Disulfide bond</keyword>
<evidence type="ECO:0000256" key="9">
    <source>
        <dbReference type="SAM" id="SignalP"/>
    </source>
</evidence>
<evidence type="ECO:0000256" key="3">
    <source>
        <dbReference type="ARBA" id="ARBA00022703"/>
    </source>
</evidence>
<comment type="subcellular location">
    <subcellularLocation>
        <location evidence="1">Secreted</location>
    </subcellularLocation>
</comment>